<dbReference type="Proteomes" id="UP000789525">
    <property type="component" value="Unassembled WGS sequence"/>
</dbReference>
<protein>
    <submittedName>
        <fullName evidence="1">5662_t:CDS:1</fullName>
    </submittedName>
</protein>
<evidence type="ECO:0000313" key="2">
    <source>
        <dbReference type="Proteomes" id="UP000789525"/>
    </source>
</evidence>
<evidence type="ECO:0000313" key="1">
    <source>
        <dbReference type="EMBL" id="CAG8743669.1"/>
    </source>
</evidence>
<organism evidence="1 2">
    <name type="scientific">Acaulospora colombiana</name>
    <dbReference type="NCBI Taxonomy" id="27376"/>
    <lineage>
        <taxon>Eukaryota</taxon>
        <taxon>Fungi</taxon>
        <taxon>Fungi incertae sedis</taxon>
        <taxon>Mucoromycota</taxon>
        <taxon>Glomeromycotina</taxon>
        <taxon>Glomeromycetes</taxon>
        <taxon>Diversisporales</taxon>
        <taxon>Acaulosporaceae</taxon>
        <taxon>Acaulospora</taxon>
    </lineage>
</organism>
<sequence length="261" mass="29625">KGPLLTLSWDEAHVLTEKQFKDPKRSSKWTQFNEFRRIDQVSPHSRYDPSQRIEGGALQLPDPFINLGFDQFARDKVDPIIGFNLSDAVKTEWMVQFGRPLDDMRKRIVDFAQEKLLCSEIPKAHYLPTREEILAIMGLRLGLTLDAHNRSEADVAKQLVERHLRVVMQMTTNSSTIRTIAPSEPILAEASFRLMRSLKTLKCHPAQALHQVIGDSLHAKGERGEIIATLLLLLARDAVAERKDSARILVTDFLVELLGNQ</sequence>
<reference evidence="1" key="1">
    <citation type="submission" date="2021-06" db="EMBL/GenBank/DDBJ databases">
        <authorList>
            <person name="Kallberg Y."/>
            <person name="Tangrot J."/>
            <person name="Rosling A."/>
        </authorList>
    </citation>
    <scope>NUCLEOTIDE SEQUENCE</scope>
    <source>
        <strain evidence="1">CL356</strain>
    </source>
</reference>
<keyword evidence="2" id="KW-1185">Reference proteome</keyword>
<gene>
    <name evidence="1" type="ORF">ACOLOM_LOCUS12312</name>
</gene>
<feature type="non-terminal residue" evidence="1">
    <location>
        <position position="1"/>
    </location>
</feature>
<accession>A0ACA9QC62</accession>
<dbReference type="EMBL" id="CAJVPT010049302">
    <property type="protein sequence ID" value="CAG8743669.1"/>
    <property type="molecule type" value="Genomic_DNA"/>
</dbReference>
<comment type="caution">
    <text evidence="1">The sequence shown here is derived from an EMBL/GenBank/DDBJ whole genome shotgun (WGS) entry which is preliminary data.</text>
</comment>
<proteinExistence type="predicted"/>
<name>A0ACA9QC62_9GLOM</name>
<feature type="non-terminal residue" evidence="1">
    <location>
        <position position="261"/>
    </location>
</feature>